<feature type="transmembrane region" description="Helical" evidence="2">
    <location>
        <begin position="243"/>
        <end position="264"/>
    </location>
</feature>
<keyword evidence="4" id="KW-1185">Reference proteome</keyword>
<evidence type="ECO:0000256" key="3">
    <source>
        <dbReference type="SAM" id="SignalP"/>
    </source>
</evidence>
<organism evidence="4 5">
    <name type="scientific">Xenopus tropicalis</name>
    <name type="common">Western clawed frog</name>
    <name type="synonym">Silurana tropicalis</name>
    <dbReference type="NCBI Taxonomy" id="8364"/>
    <lineage>
        <taxon>Eukaryota</taxon>
        <taxon>Metazoa</taxon>
        <taxon>Chordata</taxon>
        <taxon>Craniata</taxon>
        <taxon>Vertebrata</taxon>
        <taxon>Euteleostomi</taxon>
        <taxon>Amphibia</taxon>
        <taxon>Batrachia</taxon>
        <taxon>Anura</taxon>
        <taxon>Pipoidea</taxon>
        <taxon>Pipidae</taxon>
        <taxon>Xenopodinae</taxon>
        <taxon>Xenopus</taxon>
        <taxon>Silurana</taxon>
    </lineage>
</organism>
<evidence type="ECO:0000313" key="4">
    <source>
        <dbReference type="Proteomes" id="UP000008143"/>
    </source>
</evidence>
<dbReference type="AlphaFoldDB" id="A0A8J0S640"/>
<feature type="signal peptide" evidence="3">
    <location>
        <begin position="1"/>
        <end position="22"/>
    </location>
</feature>
<gene>
    <name evidence="6" type="primary">spn</name>
    <name evidence="5" type="synonym">spnl</name>
</gene>
<keyword evidence="2" id="KW-0812">Transmembrane</keyword>
<feature type="region of interest" description="Disordered" evidence="1">
    <location>
        <begin position="312"/>
        <end position="405"/>
    </location>
</feature>
<dbReference type="AGR" id="Xenbase:XB-GENE-22065096"/>
<feature type="compositionally biased region" description="Basic and acidic residues" evidence="1">
    <location>
        <begin position="164"/>
        <end position="176"/>
    </location>
</feature>
<feature type="region of interest" description="Disordered" evidence="1">
    <location>
        <begin position="44"/>
        <end position="73"/>
    </location>
</feature>
<dbReference type="Proteomes" id="UP000008143">
    <property type="component" value="Chromosome 9"/>
</dbReference>
<reference evidence="5" key="1">
    <citation type="submission" date="2025-08" db="UniProtKB">
        <authorList>
            <consortium name="RefSeq"/>
        </authorList>
    </citation>
    <scope>IDENTIFICATION</scope>
    <source>
        <strain evidence="5">Nigerian</strain>
        <tissue evidence="5">Liver and blood</tissue>
    </source>
</reference>
<keyword evidence="2" id="KW-0472">Membrane</keyword>
<protein>
    <submittedName>
        <fullName evidence="5">Leukosialin</fullName>
    </submittedName>
</protein>
<name>A0A8J0S640_XENTR</name>
<feature type="region of interest" description="Disordered" evidence="1">
    <location>
        <begin position="271"/>
        <end position="292"/>
    </location>
</feature>
<keyword evidence="3" id="KW-0732">Signal</keyword>
<feature type="compositionally biased region" description="Low complexity" evidence="1">
    <location>
        <begin position="141"/>
        <end position="156"/>
    </location>
</feature>
<evidence type="ECO:0000256" key="2">
    <source>
        <dbReference type="SAM" id="Phobius"/>
    </source>
</evidence>
<feature type="chain" id="PRO_5035242903" evidence="3">
    <location>
        <begin position="23"/>
        <end position="405"/>
    </location>
</feature>
<feature type="compositionally biased region" description="Polar residues" evidence="1">
    <location>
        <begin position="131"/>
        <end position="140"/>
    </location>
</feature>
<feature type="region of interest" description="Disordered" evidence="1">
    <location>
        <begin position="109"/>
        <end position="235"/>
    </location>
</feature>
<dbReference type="KEGG" id="xtr:101732488"/>
<keyword evidence="2" id="KW-1133">Transmembrane helix</keyword>
<evidence type="ECO:0000256" key="1">
    <source>
        <dbReference type="SAM" id="MobiDB-lite"/>
    </source>
</evidence>
<evidence type="ECO:0000313" key="5">
    <source>
        <dbReference type="RefSeq" id="XP_012809600.2"/>
    </source>
</evidence>
<accession>A0A8J0S640</accession>
<sequence>MGKHSIWCLVLCQCLWLWGGIALPTTLPTLLNSDSNGTVPTATIEETTDNQVQPLVMEDTNTETITDTPKPTEIGHANELKQHVPTQAHMEPEPTSALSSAQLNKLNEPVQEKNDSQTTPSPEGKDLGLLSSESETTQMDTVTTATELESTTAVSTSGPISTGHDGKIAVIDKDNEPTVSNNPTTKHDPSQTHGTSDGLFTPSPESGKITKASDEGSDSHSGTNHGRHNTASPSKDKDYLRQWLLITLIVIFTLMLITVIVVLVRKKRRSRSQNFSKRGKKGDGRDVWAGQVPQLGDGRAAVGADGLENGMAAPLLEDEQEMSTFVSGEKKGESEIASGEEEAGATKMASGEGMEKKAESPVAQEEQEVPKDVKPEMQPNGEAKEEQFPLPPVEQDLLGNEDKAI</sequence>
<feature type="compositionally biased region" description="Polar residues" evidence="1">
    <location>
        <begin position="219"/>
        <end position="233"/>
    </location>
</feature>
<dbReference type="OrthoDB" id="9909715at2759"/>
<feature type="compositionally biased region" description="Polar residues" evidence="1">
    <location>
        <begin position="44"/>
        <end position="53"/>
    </location>
</feature>
<dbReference type="RefSeq" id="XP_012809600.2">
    <property type="nucleotide sequence ID" value="XM_012954146.3"/>
</dbReference>
<dbReference type="OMA" id="THDTWAG"/>
<evidence type="ECO:0000313" key="6">
    <source>
        <dbReference type="Xenbase" id="XB-GENE-22065096"/>
    </source>
</evidence>
<proteinExistence type="predicted"/>
<dbReference type="Xenbase" id="XB-GENE-22065096">
    <property type="gene designation" value="spn"/>
</dbReference>